<dbReference type="PANTHER" id="PTHR10742:SF410">
    <property type="entry name" value="LYSINE-SPECIFIC HISTONE DEMETHYLASE 2"/>
    <property type="match status" value="1"/>
</dbReference>
<dbReference type="InterPro" id="IPR050281">
    <property type="entry name" value="Flavin_monoamine_oxidase"/>
</dbReference>
<accession>A0A5A8D1T6</accession>
<proteinExistence type="predicted"/>
<evidence type="ECO:0000259" key="2">
    <source>
        <dbReference type="Pfam" id="PF01593"/>
    </source>
</evidence>
<dbReference type="InterPro" id="IPR036188">
    <property type="entry name" value="FAD/NAD-bd_sf"/>
</dbReference>
<evidence type="ECO:0000313" key="3">
    <source>
        <dbReference type="EMBL" id="KAA0159155.1"/>
    </source>
</evidence>
<dbReference type="GO" id="GO:0016491">
    <property type="term" value="F:oxidoreductase activity"/>
    <property type="evidence" value="ECO:0007669"/>
    <property type="project" value="InterPro"/>
</dbReference>
<dbReference type="Pfam" id="PF13450">
    <property type="entry name" value="NAD_binding_8"/>
    <property type="match status" value="1"/>
</dbReference>
<dbReference type="Gene3D" id="3.50.50.60">
    <property type="entry name" value="FAD/NAD(P)-binding domain"/>
    <property type="match status" value="2"/>
</dbReference>
<name>A0A5A8D1T6_CAFRO</name>
<dbReference type="PANTHER" id="PTHR10742">
    <property type="entry name" value="FLAVIN MONOAMINE OXIDASE"/>
    <property type="match status" value="1"/>
</dbReference>
<comment type="caution">
    <text evidence="3">The sequence shown here is derived from an EMBL/GenBank/DDBJ whole genome shotgun (WGS) entry which is preliminary data.</text>
</comment>
<feature type="region of interest" description="Disordered" evidence="1">
    <location>
        <begin position="58"/>
        <end position="90"/>
    </location>
</feature>
<dbReference type="Pfam" id="PF01593">
    <property type="entry name" value="Amino_oxidase"/>
    <property type="match status" value="1"/>
</dbReference>
<protein>
    <recommendedName>
        <fullName evidence="2">Amine oxidase domain-containing protein</fullName>
    </recommendedName>
</protein>
<sequence length="761" mass="76307">MDPECVVIGAGISGLEAALTVVTERPGTRVTIFESRDRVGGRVKPLVVPAVRAWPEGATSAATGTSGASPAPAAIDARPTVGPGPAAGAGDCATTEDGVVMDAGGAWIHGTTGNPLVEPYCGAGGAVIRAVHDRNVWMQPLATLPGDSASADGVEAGPLLVYCGARVSSAERRAVVEAHARVWAGVRERGLRASVAADPSIPARVSADAALALAGLRGSGDAAEQARLAKGTAAPSVRKPFADEVRPGVAAAGARWALWNSECWMGASLCQLQAAELGNTDEDWGDFPGPHGPVVGVRGEGPAAPSVTAGSGEPQPGLAVTLAGAPLSLEQACRLGLPADGPALAGTGLVVASRLRALHAAAVAGGSTVKLCLGTPVAEIRPKAAPGMGAGTGSTSDGHRELTAVPMTPGCAASASGIEVVTAAGDHGPAASDPPSPRGSVTVQAPVVLLTVPSSVLRAALMPAHGPPAEPRPRQPRPLRFCPSGLVPEWKRRAAAASHMGSYCKVAMRWPAAERWWPATAPAVWGVLRHDRVTFPPEQPEGESEEDVGGSPAASEDDGAPVTDQAGGALARGEVEVEAAAAAAAKPSSGLASRAAVSGASPHVRYIENYAAFKGPKGAAGAVLVAVLVAEEALEVAAAEAAEPGAGRRMALAAALAAVREVASAAFGIREPVPAPAGWEFVDWDNDPDAAGAYSYLRVGSDGNALDRLGEPYALEGGGRAVGTMLWAGEAADAEWMGSLHAAVRAGRRAGRHAAEALAPP</sequence>
<dbReference type="EMBL" id="VLTM01000057">
    <property type="protein sequence ID" value="KAA0159155.1"/>
    <property type="molecule type" value="Genomic_DNA"/>
</dbReference>
<dbReference type="InterPro" id="IPR002937">
    <property type="entry name" value="Amino_oxidase"/>
</dbReference>
<feature type="domain" description="Amine oxidase" evidence="2">
    <location>
        <begin position="656"/>
        <end position="750"/>
    </location>
</feature>
<dbReference type="SUPFAM" id="SSF51905">
    <property type="entry name" value="FAD/NAD(P)-binding domain"/>
    <property type="match status" value="1"/>
</dbReference>
<dbReference type="AlphaFoldDB" id="A0A5A8D1T6"/>
<evidence type="ECO:0000313" key="4">
    <source>
        <dbReference type="Proteomes" id="UP000325113"/>
    </source>
</evidence>
<gene>
    <name evidence="3" type="ORF">FNF31_05010</name>
</gene>
<reference evidence="3 4" key="1">
    <citation type="submission" date="2019-07" db="EMBL/GenBank/DDBJ databases">
        <title>Genomes of Cafeteria roenbergensis.</title>
        <authorList>
            <person name="Fischer M.G."/>
            <person name="Hackl T."/>
            <person name="Roman M."/>
        </authorList>
    </citation>
    <scope>NUCLEOTIDE SEQUENCE [LARGE SCALE GENOMIC DNA]</scope>
    <source>
        <strain evidence="3 4">Cflag</strain>
    </source>
</reference>
<feature type="compositionally biased region" description="Low complexity" evidence="1">
    <location>
        <begin position="58"/>
        <end position="74"/>
    </location>
</feature>
<feature type="region of interest" description="Disordered" evidence="1">
    <location>
        <begin position="534"/>
        <end position="571"/>
    </location>
</feature>
<dbReference type="Proteomes" id="UP000325113">
    <property type="component" value="Unassembled WGS sequence"/>
</dbReference>
<organism evidence="3 4">
    <name type="scientific">Cafeteria roenbergensis</name>
    <name type="common">Marine flagellate</name>
    <dbReference type="NCBI Taxonomy" id="33653"/>
    <lineage>
        <taxon>Eukaryota</taxon>
        <taxon>Sar</taxon>
        <taxon>Stramenopiles</taxon>
        <taxon>Bigyra</taxon>
        <taxon>Opalozoa</taxon>
        <taxon>Bicosoecida</taxon>
        <taxon>Cafeteriaceae</taxon>
        <taxon>Cafeteria</taxon>
    </lineage>
</organism>
<evidence type="ECO:0000256" key="1">
    <source>
        <dbReference type="SAM" id="MobiDB-lite"/>
    </source>
</evidence>
<dbReference type="Gene3D" id="3.90.660.10">
    <property type="match status" value="1"/>
</dbReference>